<feature type="transmembrane region" description="Helical" evidence="7">
    <location>
        <begin position="252"/>
        <end position="274"/>
    </location>
</feature>
<feature type="transmembrane region" description="Helical" evidence="7">
    <location>
        <begin position="78"/>
        <end position="98"/>
    </location>
</feature>
<comment type="subcellular location">
    <subcellularLocation>
        <location evidence="1">Cell membrane</location>
        <topology evidence="1">Multi-pass membrane protein</topology>
    </subcellularLocation>
</comment>
<accession>A0ABT6DL97</accession>
<dbReference type="CDD" id="cd06853">
    <property type="entry name" value="GT_WecA_like"/>
    <property type="match status" value="1"/>
</dbReference>
<feature type="transmembrane region" description="Helical" evidence="7">
    <location>
        <begin position="48"/>
        <end position="66"/>
    </location>
</feature>
<keyword evidence="6 7" id="KW-0472">Membrane</keyword>
<evidence type="ECO:0000256" key="7">
    <source>
        <dbReference type="SAM" id="Phobius"/>
    </source>
</evidence>
<keyword evidence="4 7" id="KW-0812">Transmembrane</keyword>
<dbReference type="PANTHER" id="PTHR22926:SF3">
    <property type="entry name" value="UNDECAPRENYL-PHOSPHATE ALPHA-N-ACETYLGLUCOSAMINYL 1-PHOSPHATE TRANSFERASE"/>
    <property type="match status" value="1"/>
</dbReference>
<reference evidence="8" key="1">
    <citation type="submission" date="2022-08" db="EMBL/GenBank/DDBJ databases">
        <title>Novel Bdellovibrio Species Isolated from Svalbard: Designation Bdellovibrio svalbardensis.</title>
        <authorList>
            <person name="Mitchell R.J."/>
            <person name="Choi S.Y."/>
        </authorList>
    </citation>
    <scope>NUCLEOTIDE SEQUENCE</scope>
    <source>
        <strain evidence="8">PAP01</strain>
    </source>
</reference>
<evidence type="ECO:0000256" key="6">
    <source>
        <dbReference type="ARBA" id="ARBA00023136"/>
    </source>
</evidence>
<dbReference type="PANTHER" id="PTHR22926">
    <property type="entry name" value="PHOSPHO-N-ACETYLMURAMOYL-PENTAPEPTIDE-TRANSFERASE"/>
    <property type="match status" value="1"/>
</dbReference>
<keyword evidence="5 7" id="KW-1133">Transmembrane helix</keyword>
<evidence type="ECO:0000256" key="5">
    <source>
        <dbReference type="ARBA" id="ARBA00022989"/>
    </source>
</evidence>
<dbReference type="InterPro" id="IPR000715">
    <property type="entry name" value="Glycosyl_transferase_4"/>
</dbReference>
<evidence type="ECO:0000256" key="4">
    <source>
        <dbReference type="ARBA" id="ARBA00022692"/>
    </source>
</evidence>
<dbReference type="GO" id="GO:0016740">
    <property type="term" value="F:transferase activity"/>
    <property type="evidence" value="ECO:0007669"/>
    <property type="project" value="UniProtKB-KW"/>
</dbReference>
<feature type="transmembrane region" description="Helical" evidence="7">
    <location>
        <begin position="186"/>
        <end position="203"/>
    </location>
</feature>
<feature type="transmembrane region" description="Helical" evidence="7">
    <location>
        <begin position="215"/>
        <end position="232"/>
    </location>
</feature>
<feature type="transmembrane region" description="Helical" evidence="7">
    <location>
        <begin position="295"/>
        <end position="319"/>
    </location>
</feature>
<proteinExistence type="predicted"/>
<feature type="transmembrane region" description="Helical" evidence="7">
    <location>
        <begin position="137"/>
        <end position="155"/>
    </location>
</feature>
<comment type="caution">
    <text evidence="8">The sequence shown here is derived from an EMBL/GenBank/DDBJ whole genome shotgun (WGS) entry which is preliminary data.</text>
</comment>
<keyword evidence="3 8" id="KW-0808">Transferase</keyword>
<feature type="transmembrane region" description="Helical" evidence="7">
    <location>
        <begin position="162"/>
        <end position="180"/>
    </location>
</feature>
<keyword evidence="2" id="KW-1003">Cell membrane</keyword>
<evidence type="ECO:0000313" key="8">
    <source>
        <dbReference type="EMBL" id="MDG0817359.1"/>
    </source>
</evidence>
<gene>
    <name evidence="8" type="ORF">NWE73_13340</name>
</gene>
<dbReference type="Proteomes" id="UP001152321">
    <property type="component" value="Unassembled WGS sequence"/>
</dbReference>
<evidence type="ECO:0000313" key="9">
    <source>
        <dbReference type="Proteomes" id="UP001152321"/>
    </source>
</evidence>
<sequence length="359" mass="39380">MIFYTVLPFLTSLAIAVFSIPIIIRVADLKHLMDEPDSERKIHSKKTPTLGGIAIFAGTTFAFSSFSDFLRTDEIHFMIPALVLLFFAGVKDDILLLAPWKKLSVQIGCAALLTVLGNLRLTNLWGMFEIGAISEPTGIVLTIIIIVSLINAFNLIDGANGLAGGLGLISSIFFGVWFALTNSFSLSTLAFSLAGALLGFLFFNFNHAKIFMGDTGSMIIGFIISILAIKFIEGNRMPGVENSALYIKAAPGVAIAAVLIPLLDMTRVFIYRLFKKRNPFSADRNHIHHLLIDMGLSHVKVSVTLYAASLFFLGVALYLRNLRSMDLVIILVLLSSFLKLSVIASRRYCCSSHKNQLVR</sequence>
<evidence type="ECO:0000256" key="2">
    <source>
        <dbReference type="ARBA" id="ARBA00022475"/>
    </source>
</evidence>
<dbReference type="RefSeq" id="WP_277578834.1">
    <property type="nucleotide sequence ID" value="NZ_JANRMI010000004.1"/>
</dbReference>
<protein>
    <submittedName>
        <fullName evidence="8">Undecaprenyl/decaprenyl-phosphate alpha-N-acetylglucosaminyl 1-phosphate transferase</fullName>
    </submittedName>
</protein>
<organism evidence="8 9">
    <name type="scientific">Bdellovibrio svalbardensis</name>
    <dbReference type="NCBI Taxonomy" id="2972972"/>
    <lineage>
        <taxon>Bacteria</taxon>
        <taxon>Pseudomonadati</taxon>
        <taxon>Bdellovibrionota</taxon>
        <taxon>Bdellovibrionia</taxon>
        <taxon>Bdellovibrionales</taxon>
        <taxon>Pseudobdellovibrionaceae</taxon>
        <taxon>Bdellovibrio</taxon>
    </lineage>
</organism>
<feature type="transmembrane region" description="Helical" evidence="7">
    <location>
        <begin position="105"/>
        <end position="125"/>
    </location>
</feature>
<name>A0ABT6DL97_9BACT</name>
<keyword evidence="9" id="KW-1185">Reference proteome</keyword>
<dbReference type="Pfam" id="PF00953">
    <property type="entry name" value="Glycos_transf_4"/>
    <property type="match status" value="1"/>
</dbReference>
<feature type="transmembrane region" description="Helical" evidence="7">
    <location>
        <begin position="325"/>
        <end position="344"/>
    </location>
</feature>
<dbReference type="EMBL" id="JANRMI010000004">
    <property type="protein sequence ID" value="MDG0817359.1"/>
    <property type="molecule type" value="Genomic_DNA"/>
</dbReference>
<evidence type="ECO:0000256" key="3">
    <source>
        <dbReference type="ARBA" id="ARBA00022679"/>
    </source>
</evidence>
<feature type="transmembrane region" description="Helical" evidence="7">
    <location>
        <begin position="6"/>
        <end position="27"/>
    </location>
</feature>
<evidence type="ECO:0000256" key="1">
    <source>
        <dbReference type="ARBA" id="ARBA00004651"/>
    </source>
</evidence>